<dbReference type="Proteomes" id="UP000694620">
    <property type="component" value="Chromosome 10"/>
</dbReference>
<dbReference type="Pfam" id="PF00067">
    <property type="entry name" value="p450"/>
    <property type="match status" value="1"/>
</dbReference>
<sequence>MSAHPKPTRSGPPLRVTRTNIPGAGSSPRGVDINSNSRAMSFLWIVERLDVLTALLLLVVTLIVSDYVINRAPKNFPPCPPGLPFVGNALSFAAEEPYAYLSKLAEKYGNVFSLRLGQKKTIYLNSFKMVKEALVTHPYAIINRPVVPIYKIIYKTTGIGLDNDYKWKMHKKFTLSTLRNFGVGRRSLEFIILEELKVFSEALKEKHGKPFDPHMLTSTAISNVICSMLFGRRFEYSDAQFDELMHLINSAVYLEGSVWAQAYNAFPGIMKFLPGRHNELFSKYAQVFDFMRNEIEEHKKDWDPAAPRDYIDYYLSEIKKGNNDVTGFTEGTLTATIFDLFVAGSETTATTILWALLFMVKYPNVQEKVQTEIESVMGQDGPPSMDNRSQMPFTEAVICEVHRMGNVIPLSLTRITSDDISLGGYLIPKDTTVVINLSSVLNDKSEWETPDMFTPDHFLDSDGKLIRRDAFLPFLTGKRTCLGETLARMQVFLFFTSLLQKFTFRAPAGVEPSLNAQNGFTRNPVPFKNVADTTWSAQQDLQTSSGPTAFPVCGLLGYLLSSYGQSIPMVRRGLISDHTRSKIFTGSC</sequence>
<dbReference type="GO" id="GO:0005506">
    <property type="term" value="F:iron ion binding"/>
    <property type="evidence" value="ECO:0007669"/>
    <property type="project" value="InterPro"/>
</dbReference>
<dbReference type="PRINTS" id="PR00385">
    <property type="entry name" value="P450"/>
</dbReference>
<dbReference type="GeneTree" id="ENSGT00950000182879"/>
<comment type="subcellular location">
    <subcellularLocation>
        <location evidence="2">Membrane</location>
    </subcellularLocation>
</comment>
<dbReference type="InterPro" id="IPR036396">
    <property type="entry name" value="Cyt_P450_sf"/>
</dbReference>
<evidence type="ECO:0000256" key="10">
    <source>
        <dbReference type="SAM" id="MobiDB-lite"/>
    </source>
</evidence>
<dbReference type="Ensembl" id="ENSECRT00000031595.1">
    <property type="protein sequence ID" value="ENSECRP00000030942.1"/>
    <property type="gene ID" value="ENSECRG00000020984.1"/>
</dbReference>
<dbReference type="AlphaFoldDB" id="A0A8C4XHD0"/>
<keyword evidence="4 9" id="KW-0479">Metal-binding</keyword>
<evidence type="ECO:0000256" key="8">
    <source>
        <dbReference type="ARBA" id="ARBA00023136"/>
    </source>
</evidence>
<dbReference type="InterPro" id="IPR050182">
    <property type="entry name" value="Cytochrome_P450_fam2"/>
</dbReference>
<accession>A0A8C4XHD0</accession>
<evidence type="ECO:0000256" key="6">
    <source>
        <dbReference type="ARBA" id="ARBA00023004"/>
    </source>
</evidence>
<keyword evidence="7" id="KW-0503">Monooxygenase</keyword>
<keyword evidence="9" id="KW-0349">Heme</keyword>
<evidence type="ECO:0000256" key="1">
    <source>
        <dbReference type="ARBA" id="ARBA00001971"/>
    </source>
</evidence>
<dbReference type="InterPro" id="IPR001128">
    <property type="entry name" value="Cyt_P450"/>
</dbReference>
<dbReference type="PANTHER" id="PTHR24300">
    <property type="entry name" value="CYTOCHROME P450 508A4-RELATED"/>
    <property type="match status" value="1"/>
</dbReference>
<name>A0A8C4XHD0_ERPCA</name>
<feature type="binding site" description="axial binding residue" evidence="9">
    <location>
        <position position="481"/>
    </location>
    <ligand>
        <name>heme</name>
        <dbReference type="ChEBI" id="CHEBI:30413"/>
    </ligand>
    <ligandPart>
        <name>Fe</name>
        <dbReference type="ChEBI" id="CHEBI:18248"/>
    </ligandPart>
</feature>
<evidence type="ECO:0000256" key="9">
    <source>
        <dbReference type="PIRSR" id="PIRSR602401-1"/>
    </source>
</evidence>
<dbReference type="PRINTS" id="PR00463">
    <property type="entry name" value="EP450I"/>
</dbReference>
<dbReference type="GO" id="GO:0005737">
    <property type="term" value="C:cytoplasm"/>
    <property type="evidence" value="ECO:0007669"/>
    <property type="project" value="TreeGrafter"/>
</dbReference>
<evidence type="ECO:0000313" key="12">
    <source>
        <dbReference type="Proteomes" id="UP000694620"/>
    </source>
</evidence>
<keyword evidence="12" id="KW-1185">Reference proteome</keyword>
<evidence type="ECO:0000313" key="11">
    <source>
        <dbReference type="Ensembl" id="ENSECRP00000030942.1"/>
    </source>
</evidence>
<reference evidence="11" key="3">
    <citation type="submission" date="2025-09" db="UniProtKB">
        <authorList>
            <consortium name="Ensembl"/>
        </authorList>
    </citation>
    <scope>IDENTIFICATION</scope>
</reference>
<comment type="similarity">
    <text evidence="3">Belongs to the cytochrome P450 family.</text>
</comment>
<reference evidence="11" key="2">
    <citation type="submission" date="2025-08" db="UniProtKB">
        <authorList>
            <consortium name="Ensembl"/>
        </authorList>
    </citation>
    <scope>IDENTIFICATION</scope>
</reference>
<dbReference type="GO" id="GO:0016712">
    <property type="term" value="F:oxidoreductase activity, acting on paired donors, with incorporation or reduction of molecular oxygen, reduced flavin or flavoprotein as one donor, and incorporation of one atom of oxygen"/>
    <property type="evidence" value="ECO:0007669"/>
    <property type="project" value="TreeGrafter"/>
</dbReference>
<feature type="region of interest" description="Disordered" evidence="10">
    <location>
        <begin position="1"/>
        <end position="30"/>
    </location>
</feature>
<protein>
    <submittedName>
        <fullName evidence="11">Uncharacterized protein</fullName>
    </submittedName>
</protein>
<evidence type="ECO:0000256" key="3">
    <source>
        <dbReference type="ARBA" id="ARBA00010617"/>
    </source>
</evidence>
<dbReference type="GO" id="GO:0020037">
    <property type="term" value="F:heme binding"/>
    <property type="evidence" value="ECO:0007669"/>
    <property type="project" value="InterPro"/>
</dbReference>
<evidence type="ECO:0000256" key="2">
    <source>
        <dbReference type="ARBA" id="ARBA00004370"/>
    </source>
</evidence>
<dbReference type="PANTHER" id="PTHR24300:SF177">
    <property type="entry name" value="CYTOCHROME P450 2J2"/>
    <property type="match status" value="1"/>
</dbReference>
<proteinExistence type="inferred from homology"/>
<comment type="cofactor">
    <cofactor evidence="1 9">
        <name>heme</name>
        <dbReference type="ChEBI" id="CHEBI:30413"/>
    </cofactor>
</comment>
<organism evidence="11 12">
    <name type="scientific">Erpetoichthys calabaricus</name>
    <name type="common">Rope fish</name>
    <name type="synonym">Calamoichthys calabaricus</name>
    <dbReference type="NCBI Taxonomy" id="27687"/>
    <lineage>
        <taxon>Eukaryota</taxon>
        <taxon>Metazoa</taxon>
        <taxon>Chordata</taxon>
        <taxon>Craniata</taxon>
        <taxon>Vertebrata</taxon>
        <taxon>Euteleostomi</taxon>
        <taxon>Actinopterygii</taxon>
        <taxon>Polypteriformes</taxon>
        <taxon>Polypteridae</taxon>
        <taxon>Erpetoichthys</taxon>
    </lineage>
</organism>
<dbReference type="FunFam" id="1.10.630.10:FF:000004">
    <property type="entry name" value="cytochrome P450 2D15 isoform X1"/>
    <property type="match status" value="1"/>
</dbReference>
<keyword evidence="5" id="KW-0560">Oxidoreductase</keyword>
<reference evidence="11" key="1">
    <citation type="submission" date="2021-06" db="EMBL/GenBank/DDBJ databases">
        <authorList>
            <consortium name="Wellcome Sanger Institute Data Sharing"/>
        </authorList>
    </citation>
    <scope>NUCLEOTIDE SEQUENCE [LARGE SCALE GENOMIC DNA]</scope>
</reference>
<dbReference type="SUPFAM" id="SSF48264">
    <property type="entry name" value="Cytochrome P450"/>
    <property type="match status" value="1"/>
</dbReference>
<keyword evidence="6 9" id="KW-0408">Iron</keyword>
<keyword evidence="8" id="KW-0472">Membrane</keyword>
<evidence type="ECO:0000256" key="4">
    <source>
        <dbReference type="ARBA" id="ARBA00022723"/>
    </source>
</evidence>
<evidence type="ECO:0000256" key="5">
    <source>
        <dbReference type="ARBA" id="ARBA00023002"/>
    </source>
</evidence>
<dbReference type="GO" id="GO:0006805">
    <property type="term" value="P:xenobiotic metabolic process"/>
    <property type="evidence" value="ECO:0007669"/>
    <property type="project" value="TreeGrafter"/>
</dbReference>
<evidence type="ECO:0000256" key="7">
    <source>
        <dbReference type="ARBA" id="ARBA00023033"/>
    </source>
</evidence>
<dbReference type="InterPro" id="IPR002401">
    <property type="entry name" value="Cyt_P450_E_grp-I"/>
</dbReference>
<dbReference type="GO" id="GO:0016020">
    <property type="term" value="C:membrane"/>
    <property type="evidence" value="ECO:0007669"/>
    <property type="project" value="UniProtKB-SubCell"/>
</dbReference>
<dbReference type="Gene3D" id="1.10.630.10">
    <property type="entry name" value="Cytochrome P450"/>
    <property type="match status" value="1"/>
</dbReference>
<dbReference type="GO" id="GO:0006082">
    <property type="term" value="P:organic acid metabolic process"/>
    <property type="evidence" value="ECO:0007669"/>
    <property type="project" value="TreeGrafter"/>
</dbReference>